<reference evidence="1" key="1">
    <citation type="submission" date="2025-02" db="EMBL/GenBank/DDBJ databases">
        <authorList>
            <consortium name="NCBI Genome Project"/>
        </authorList>
    </citation>
    <scope>NUCLEOTIDE SEQUENCE</scope>
</reference>
<accession>A0AAJ8BMQ2</accession>
<evidence type="ECO:0000313" key="1">
    <source>
        <dbReference type="RefSeq" id="XP_059600002.1"/>
    </source>
</evidence>
<reference evidence="1" key="2">
    <citation type="submission" date="2025-08" db="UniProtKB">
        <authorList>
            <consortium name="RefSeq"/>
        </authorList>
    </citation>
    <scope>IDENTIFICATION</scope>
</reference>
<dbReference type="VEuPathDB" id="FungiDB:An02g07180"/>
<name>A0AAJ8BMQ2_ASPNG</name>
<proteinExistence type="predicted"/>
<organism evidence="1">
    <name type="scientific">Aspergillus niger</name>
    <dbReference type="NCBI Taxonomy" id="5061"/>
    <lineage>
        <taxon>Eukaryota</taxon>
        <taxon>Fungi</taxon>
        <taxon>Dikarya</taxon>
        <taxon>Ascomycota</taxon>
        <taxon>Pezizomycotina</taxon>
        <taxon>Eurotiomycetes</taxon>
        <taxon>Eurotiomycetidae</taxon>
        <taxon>Eurotiales</taxon>
        <taxon>Aspergillaceae</taxon>
        <taxon>Aspergillus</taxon>
        <taxon>Aspergillus subgen. Circumdati</taxon>
    </lineage>
</organism>
<dbReference type="KEGG" id="ang:An02g07180"/>
<gene>
    <name evidence="1" type="ORF">An02g07180</name>
</gene>
<sequence>MHHSQFRHSVSPTESGIFGPTKEYYTRFDEWGVLCPPQMPANFDLVVRQIGVIESYLVQDDSKRRQPHSLVIDEFDVGAIRVQAQIYRPMSRNSSWMLFVTVGRASISDGNHRSI</sequence>
<dbReference type="RefSeq" id="XP_059600002.1">
    <property type="nucleotide sequence ID" value="XM_059746400.1"/>
</dbReference>
<protein>
    <submittedName>
        <fullName evidence="1">Uncharacterized protein</fullName>
    </submittedName>
</protein>
<dbReference type="GeneID" id="84590379"/>
<dbReference type="AlphaFoldDB" id="A0AAJ8BMQ2"/>